<dbReference type="GO" id="GO:0016787">
    <property type="term" value="F:hydrolase activity"/>
    <property type="evidence" value="ECO:0007669"/>
    <property type="project" value="UniProtKB-KW"/>
</dbReference>
<sequence length="274" mass="30520">MTVRKTYVDVADGQIHLRYVAGQQRIPTIFLHQTASSSAMYQAVMEQLTDLAPLYALDTPGFGGSYHPPRTPTTDYYVAALLQAIDALGIDQFNLFGHHTGAALACQMAAQHPQRVRRLAMIGPVQLTEQERSLWRDSSVKPLTIDAQATHLAEVWQRVTHLDQQPIAYPPSVALATREAIDTLIAGDRWHEAYAAVFEQNFPAWLARVECPLLLICGDGDVLHPYFRRACEARPDAHVLELEAGAYVLDQQPQYMAEVIRRFFQQAGTPATAV</sequence>
<dbReference type="Proteomes" id="UP000053902">
    <property type="component" value="Unassembled WGS sequence"/>
</dbReference>
<protein>
    <submittedName>
        <fullName evidence="3">Alpha/beta hydrolase fold protein</fullName>
    </submittedName>
</protein>
<dbReference type="eggNOG" id="COG0596">
    <property type="taxonomic scope" value="Bacteria"/>
</dbReference>
<evidence type="ECO:0000313" key="3">
    <source>
        <dbReference type="EMBL" id="CDZ93302.1"/>
    </source>
</evidence>
<name>A0A078LSG7_9PSED</name>
<proteinExistence type="predicted"/>
<organism evidence="3 4">
    <name type="scientific">Pseudomonas saudiphocaensis</name>
    <dbReference type="NCBI Taxonomy" id="1499686"/>
    <lineage>
        <taxon>Bacteria</taxon>
        <taxon>Pseudomonadati</taxon>
        <taxon>Pseudomonadota</taxon>
        <taxon>Gammaproteobacteria</taxon>
        <taxon>Pseudomonadales</taxon>
        <taxon>Pseudomonadaceae</taxon>
        <taxon>Pseudomonas</taxon>
    </lineage>
</organism>
<evidence type="ECO:0000256" key="1">
    <source>
        <dbReference type="ARBA" id="ARBA00022801"/>
    </source>
</evidence>
<dbReference type="PANTHER" id="PTHR43798">
    <property type="entry name" value="MONOACYLGLYCEROL LIPASE"/>
    <property type="match status" value="1"/>
</dbReference>
<gene>
    <name evidence="3" type="ORF">BN1079_00590</name>
</gene>
<keyword evidence="4" id="KW-1185">Reference proteome</keyword>
<evidence type="ECO:0000259" key="2">
    <source>
        <dbReference type="Pfam" id="PF00561"/>
    </source>
</evidence>
<dbReference type="OrthoDB" id="9773293at2"/>
<dbReference type="HOGENOM" id="CLU_020336_37_0_6"/>
<dbReference type="AlphaFoldDB" id="A0A078LSG7"/>
<feature type="domain" description="AB hydrolase-1" evidence="2">
    <location>
        <begin position="29"/>
        <end position="225"/>
    </location>
</feature>
<dbReference type="PANTHER" id="PTHR43798:SF31">
    <property type="entry name" value="AB HYDROLASE SUPERFAMILY PROTEIN YCLE"/>
    <property type="match status" value="1"/>
</dbReference>
<dbReference type="InterPro" id="IPR050266">
    <property type="entry name" value="AB_hydrolase_sf"/>
</dbReference>
<accession>A0A078LSG7</accession>
<dbReference type="STRING" id="1499686.BN1079_00590"/>
<dbReference type="InterPro" id="IPR000073">
    <property type="entry name" value="AB_hydrolase_1"/>
</dbReference>
<dbReference type="Pfam" id="PF00561">
    <property type="entry name" value="Abhydrolase_1"/>
    <property type="match status" value="1"/>
</dbReference>
<dbReference type="SUPFAM" id="SSF53474">
    <property type="entry name" value="alpha/beta-Hydrolases"/>
    <property type="match status" value="1"/>
</dbReference>
<keyword evidence="1 3" id="KW-0378">Hydrolase</keyword>
<reference evidence="3 4" key="1">
    <citation type="submission" date="2014-07" db="EMBL/GenBank/DDBJ databases">
        <authorList>
            <person name="Urmite Genomes Urmite Genomes"/>
        </authorList>
    </citation>
    <scope>NUCLEOTIDE SEQUENCE [LARGE SCALE GENOMIC DNA]</scope>
    <source>
        <strain evidence="3 4">20_BN</strain>
    </source>
</reference>
<dbReference type="Gene3D" id="3.40.50.1820">
    <property type="entry name" value="alpha/beta hydrolase"/>
    <property type="match status" value="1"/>
</dbReference>
<dbReference type="GO" id="GO:0016020">
    <property type="term" value="C:membrane"/>
    <property type="evidence" value="ECO:0007669"/>
    <property type="project" value="TreeGrafter"/>
</dbReference>
<dbReference type="RefSeq" id="WP_052114411.1">
    <property type="nucleotide sequence ID" value="NZ_CCSF01000001.1"/>
</dbReference>
<evidence type="ECO:0000313" key="4">
    <source>
        <dbReference type="Proteomes" id="UP000053902"/>
    </source>
</evidence>
<dbReference type="InterPro" id="IPR029058">
    <property type="entry name" value="AB_hydrolase_fold"/>
</dbReference>
<dbReference type="EMBL" id="CCSF01000001">
    <property type="protein sequence ID" value="CDZ93302.1"/>
    <property type="molecule type" value="Genomic_DNA"/>
</dbReference>